<proteinExistence type="predicted"/>
<feature type="region of interest" description="Disordered" evidence="1">
    <location>
        <begin position="1"/>
        <end position="28"/>
    </location>
</feature>
<comment type="caution">
    <text evidence="2">The sequence shown here is derived from an EMBL/GenBank/DDBJ whole genome shotgun (WGS) entry which is preliminary data.</text>
</comment>
<organism evidence="2 3">
    <name type="scientific">Kingdonia uniflora</name>
    <dbReference type="NCBI Taxonomy" id="39325"/>
    <lineage>
        <taxon>Eukaryota</taxon>
        <taxon>Viridiplantae</taxon>
        <taxon>Streptophyta</taxon>
        <taxon>Embryophyta</taxon>
        <taxon>Tracheophyta</taxon>
        <taxon>Spermatophyta</taxon>
        <taxon>Magnoliopsida</taxon>
        <taxon>Ranunculales</taxon>
        <taxon>Circaeasteraceae</taxon>
        <taxon>Kingdonia</taxon>
    </lineage>
</organism>
<gene>
    <name evidence="2" type="ORF">GIB67_011446</name>
</gene>
<accession>A0A7J7NLD6</accession>
<protein>
    <submittedName>
        <fullName evidence="2">Uncharacterized protein</fullName>
    </submittedName>
</protein>
<evidence type="ECO:0000313" key="2">
    <source>
        <dbReference type="EMBL" id="KAF6168061.1"/>
    </source>
</evidence>
<feature type="compositionally biased region" description="Polar residues" evidence="1">
    <location>
        <begin position="7"/>
        <end position="16"/>
    </location>
</feature>
<dbReference type="EMBL" id="JACGCM010000704">
    <property type="protein sequence ID" value="KAF6168061.1"/>
    <property type="molecule type" value="Genomic_DNA"/>
</dbReference>
<evidence type="ECO:0000256" key="1">
    <source>
        <dbReference type="SAM" id="MobiDB-lite"/>
    </source>
</evidence>
<evidence type="ECO:0000313" key="3">
    <source>
        <dbReference type="Proteomes" id="UP000541444"/>
    </source>
</evidence>
<keyword evidence="3" id="KW-1185">Reference proteome</keyword>
<dbReference type="AlphaFoldDB" id="A0A7J7NLD6"/>
<dbReference type="Proteomes" id="UP000541444">
    <property type="component" value="Unassembled WGS sequence"/>
</dbReference>
<sequence>MEIENPQLDNETTNYQDTERRGLRHQHSIGDQSENLSNIFPDCVNSRGYDADAMSLRTSIPLSHRRKPSDATTLHPHQHELGGCMLVISSTTSMETNFVRCLNLLVMSNWCSCLFIYKLGCVKVLDLSNLCGFKIQELLKF</sequence>
<name>A0A7J7NLD6_9MAGN</name>
<reference evidence="2 3" key="1">
    <citation type="journal article" date="2020" name="IScience">
        <title>Genome Sequencing of the Endangered Kingdonia uniflora (Circaeasteraceae, Ranunculales) Reveals Potential Mechanisms of Evolutionary Specialization.</title>
        <authorList>
            <person name="Sun Y."/>
            <person name="Deng T."/>
            <person name="Zhang A."/>
            <person name="Moore M.J."/>
            <person name="Landis J.B."/>
            <person name="Lin N."/>
            <person name="Zhang H."/>
            <person name="Zhang X."/>
            <person name="Huang J."/>
            <person name="Zhang X."/>
            <person name="Sun H."/>
            <person name="Wang H."/>
        </authorList>
    </citation>
    <scope>NUCLEOTIDE SEQUENCE [LARGE SCALE GENOMIC DNA]</scope>
    <source>
        <strain evidence="2">TB1705</strain>
        <tissue evidence="2">Leaf</tissue>
    </source>
</reference>